<proteinExistence type="predicted"/>
<evidence type="ECO:0000256" key="1">
    <source>
        <dbReference type="SAM" id="MobiDB-lite"/>
    </source>
</evidence>
<feature type="compositionally biased region" description="Basic and acidic residues" evidence="1">
    <location>
        <begin position="80"/>
        <end position="93"/>
    </location>
</feature>
<gene>
    <name evidence="2" type="ORF">NCTC12410_00601</name>
</gene>
<protein>
    <submittedName>
        <fullName evidence="2">Uncharacterized protein</fullName>
    </submittedName>
</protein>
<dbReference type="AlphaFoldDB" id="A0A377J3F7"/>
<dbReference type="Proteomes" id="UP000254841">
    <property type="component" value="Unassembled WGS sequence"/>
</dbReference>
<reference evidence="2 3" key="1">
    <citation type="submission" date="2018-06" db="EMBL/GenBank/DDBJ databases">
        <authorList>
            <consortium name="Pathogen Informatics"/>
            <person name="Doyle S."/>
        </authorList>
    </citation>
    <scope>NUCLEOTIDE SEQUENCE [LARGE SCALE GENOMIC DNA]</scope>
    <source>
        <strain evidence="2 3">NCTC12410</strain>
    </source>
</reference>
<feature type="region of interest" description="Disordered" evidence="1">
    <location>
        <begin position="76"/>
        <end position="106"/>
    </location>
</feature>
<sequence length="106" mass="11817">MDCHAIATALARNDDKKVDSRFSTHNAPIFSDSQAEAKLDSRNEAQNLKTPAQDSRILEIESGFFKPRKEIRLGCLSTQRGDEIRDSSPKAESTKQQLMPKLARAS</sequence>
<organism evidence="2 3">
    <name type="scientific">Helicobacter canis</name>
    <dbReference type="NCBI Taxonomy" id="29419"/>
    <lineage>
        <taxon>Bacteria</taxon>
        <taxon>Pseudomonadati</taxon>
        <taxon>Campylobacterota</taxon>
        <taxon>Epsilonproteobacteria</taxon>
        <taxon>Campylobacterales</taxon>
        <taxon>Helicobacteraceae</taxon>
        <taxon>Helicobacter</taxon>
    </lineage>
</organism>
<name>A0A377J3F7_9HELI</name>
<evidence type="ECO:0000313" key="2">
    <source>
        <dbReference type="EMBL" id="STO96784.1"/>
    </source>
</evidence>
<dbReference type="EMBL" id="UGHV01000001">
    <property type="protein sequence ID" value="STO96784.1"/>
    <property type="molecule type" value="Genomic_DNA"/>
</dbReference>
<accession>A0A377J3F7</accession>
<evidence type="ECO:0000313" key="3">
    <source>
        <dbReference type="Proteomes" id="UP000254841"/>
    </source>
</evidence>